<dbReference type="EMBL" id="JAPHNL010000310">
    <property type="protein sequence ID" value="MCX3063420.1"/>
    <property type="molecule type" value="Genomic_DNA"/>
</dbReference>
<evidence type="ECO:0000313" key="2">
    <source>
        <dbReference type="EMBL" id="MCX3063420.1"/>
    </source>
</evidence>
<feature type="region of interest" description="Disordered" evidence="1">
    <location>
        <begin position="91"/>
        <end position="112"/>
    </location>
</feature>
<reference evidence="2" key="1">
    <citation type="submission" date="2022-10" db="EMBL/GenBank/DDBJ databases">
        <title>Streptomyces beihaiensis sp. nov., a chitin degrading actinobacterium, isolated from shrimp pond soil.</title>
        <authorList>
            <person name="Xie J."/>
            <person name="Shen N."/>
        </authorList>
    </citation>
    <scope>NUCLEOTIDE SEQUENCE</scope>
    <source>
        <strain evidence="2">GXMU-J5</strain>
    </source>
</reference>
<comment type="caution">
    <text evidence="2">The sequence shown here is derived from an EMBL/GenBank/DDBJ whole genome shotgun (WGS) entry which is preliminary data.</text>
</comment>
<evidence type="ECO:0000313" key="3">
    <source>
        <dbReference type="Proteomes" id="UP001163064"/>
    </source>
</evidence>
<keyword evidence="3" id="KW-1185">Reference proteome</keyword>
<dbReference type="RefSeq" id="WP_266604330.1">
    <property type="nucleotide sequence ID" value="NZ_JAPHNL010000310.1"/>
</dbReference>
<evidence type="ECO:0000256" key="1">
    <source>
        <dbReference type="SAM" id="MobiDB-lite"/>
    </source>
</evidence>
<protein>
    <submittedName>
        <fullName evidence="2">Uncharacterized protein</fullName>
    </submittedName>
</protein>
<proteinExistence type="predicted"/>
<feature type="compositionally biased region" description="Low complexity" evidence="1">
    <location>
        <begin position="98"/>
        <end position="109"/>
    </location>
</feature>
<dbReference type="Proteomes" id="UP001163064">
    <property type="component" value="Unassembled WGS sequence"/>
</dbReference>
<name>A0ABT3U304_9ACTN</name>
<gene>
    <name evidence="2" type="ORF">OFY01_27400</name>
</gene>
<organism evidence="2 3">
    <name type="scientific">Streptomyces beihaiensis</name>
    <dbReference type="NCBI Taxonomy" id="2984495"/>
    <lineage>
        <taxon>Bacteria</taxon>
        <taxon>Bacillati</taxon>
        <taxon>Actinomycetota</taxon>
        <taxon>Actinomycetes</taxon>
        <taxon>Kitasatosporales</taxon>
        <taxon>Streptomycetaceae</taxon>
        <taxon>Streptomyces</taxon>
    </lineage>
</organism>
<sequence>MDLVTGRPLRQAWWDSLPAPARDRLLERAGQIIEWWAEEDASARGRSYAVVLGERGLALAEPRINTEHKPVYKISCLVLDPSSFRHVTVDHRPPPAASPLSPAGASAPPEIGLDDEAKGVLGNLPQKVQELLQAPFLAGQKILTRSFHYEGHDHHLDMFGIVLAGPRDVTAAVGSKKVPVGHTDATAHWALTCYRASVTQRIGL</sequence>
<accession>A0ABT3U304</accession>